<feature type="non-terminal residue" evidence="9">
    <location>
        <position position="1"/>
    </location>
</feature>
<feature type="chain" id="PRO_5043372350" evidence="7">
    <location>
        <begin position="19"/>
        <end position="525"/>
    </location>
</feature>
<evidence type="ECO:0000256" key="5">
    <source>
        <dbReference type="ARBA" id="ARBA00023034"/>
    </source>
</evidence>
<dbReference type="AlphaFoldDB" id="A0AAV6NC97"/>
<dbReference type="EMBL" id="JAGKQH010000007">
    <property type="protein sequence ID" value="KAG6595214.1"/>
    <property type="molecule type" value="Genomic_DNA"/>
</dbReference>
<protein>
    <submittedName>
        <fullName evidence="9">Glycosyltransferase</fullName>
    </submittedName>
</protein>
<dbReference type="Pfam" id="PF03016">
    <property type="entry name" value="Exostosin_GT47"/>
    <property type="match status" value="1"/>
</dbReference>
<evidence type="ECO:0000256" key="4">
    <source>
        <dbReference type="ARBA" id="ARBA00022968"/>
    </source>
</evidence>
<feature type="domain" description="Exostosin GT47" evidence="8">
    <location>
        <begin position="194"/>
        <end position="473"/>
    </location>
</feature>
<evidence type="ECO:0000256" key="1">
    <source>
        <dbReference type="ARBA" id="ARBA00004323"/>
    </source>
</evidence>
<dbReference type="Proteomes" id="UP000685013">
    <property type="component" value="Chromosome 7"/>
</dbReference>
<keyword evidence="4" id="KW-0735">Signal-anchor</keyword>
<feature type="region of interest" description="Disordered" evidence="6">
    <location>
        <begin position="62"/>
        <end position="103"/>
    </location>
</feature>
<keyword evidence="3" id="KW-0808">Transferase</keyword>
<organism evidence="9 10">
    <name type="scientific">Cucurbita argyrosperma subsp. sororia</name>
    <dbReference type="NCBI Taxonomy" id="37648"/>
    <lineage>
        <taxon>Eukaryota</taxon>
        <taxon>Viridiplantae</taxon>
        <taxon>Streptophyta</taxon>
        <taxon>Embryophyta</taxon>
        <taxon>Tracheophyta</taxon>
        <taxon>Spermatophyta</taxon>
        <taxon>Magnoliopsida</taxon>
        <taxon>eudicotyledons</taxon>
        <taxon>Gunneridae</taxon>
        <taxon>Pentapetalae</taxon>
        <taxon>rosids</taxon>
        <taxon>fabids</taxon>
        <taxon>Cucurbitales</taxon>
        <taxon>Cucurbitaceae</taxon>
        <taxon>Cucurbiteae</taxon>
        <taxon>Cucurbita</taxon>
    </lineage>
</organism>
<evidence type="ECO:0000256" key="7">
    <source>
        <dbReference type="SAM" id="SignalP"/>
    </source>
</evidence>
<dbReference type="GO" id="GO:0016757">
    <property type="term" value="F:glycosyltransferase activity"/>
    <property type="evidence" value="ECO:0007669"/>
    <property type="project" value="UniProtKB-KW"/>
</dbReference>
<dbReference type="InterPro" id="IPR004263">
    <property type="entry name" value="Exostosin"/>
</dbReference>
<sequence>MKLPIFVIPLVAVSCLLAVLGPQFSSDWTSFFDKHASAWSSVSSPTETEDFRSNTTAAVNDSVSNHSVSSPFSSSPPPPPPSSSSSSSPPPPIDEKQSLPQLPNMTTVNDVSEETAINEGRNVSSEGNYVPAVVKARKQREFTKLEKIEAGLRRARAAIKEAKFLNQTHDPDLVPSGPMYWNAKAFHRSYLEMEKELKIFVYEEGEPPLFHNGPCKSIYSTEGNFIHAIEMDTRFRTKDPDKAHVFFLPLSVAMLVQFVYVRDSHDFTPIRRTVVDYVNVIRTKYPFWNRTLGADHFMLSCHDWGPEASRSVPHLYKNSIRVLCNANTSEGFNPSKDVSFPEINLQTGFLTGIIGGPSPSHRPILAFFAGGLHGPIRPILIQQWENQDSDVQVHKYLPKDVSYIDMMRKSKFCLCPSGYEVASPRIVEAIYTGCVPVLISDHYVPPFSDVINWKSFSVSVSVKDIPNLKTILSGISPRQYLRMYRRVLKVRRHFEVHSPPKRFDVYHMILHSVWLRRLNLRVRDR</sequence>
<evidence type="ECO:0000313" key="9">
    <source>
        <dbReference type="EMBL" id="KAG6595214.1"/>
    </source>
</evidence>
<feature type="signal peptide" evidence="7">
    <location>
        <begin position="1"/>
        <end position="18"/>
    </location>
</feature>
<dbReference type="PANTHER" id="PTHR11062">
    <property type="entry name" value="EXOSTOSIN HEPARAN SULFATE GLYCOSYLTRANSFERASE -RELATED"/>
    <property type="match status" value="1"/>
</dbReference>
<evidence type="ECO:0000256" key="3">
    <source>
        <dbReference type="ARBA" id="ARBA00022676"/>
    </source>
</evidence>
<accession>A0AAV6NC97</accession>
<keyword evidence="10" id="KW-1185">Reference proteome</keyword>
<evidence type="ECO:0000259" key="8">
    <source>
        <dbReference type="Pfam" id="PF03016"/>
    </source>
</evidence>
<keyword evidence="4" id="KW-0812">Transmembrane</keyword>
<reference evidence="9 10" key="1">
    <citation type="journal article" date="2021" name="Hortic Res">
        <title>The domestication of Cucurbita argyrosperma as revealed by the genome of its wild relative.</title>
        <authorList>
            <person name="Barrera-Redondo J."/>
            <person name="Sanchez-de la Vega G."/>
            <person name="Aguirre-Liguori J.A."/>
            <person name="Castellanos-Morales G."/>
            <person name="Gutierrez-Guerrero Y.T."/>
            <person name="Aguirre-Dugua X."/>
            <person name="Aguirre-Planter E."/>
            <person name="Tenaillon M.I."/>
            <person name="Lira-Saade R."/>
            <person name="Eguiarte L.E."/>
        </authorList>
    </citation>
    <scope>NUCLEOTIDE SEQUENCE [LARGE SCALE GENOMIC DNA]</scope>
    <source>
        <strain evidence="9">JBR-2021</strain>
    </source>
</reference>
<proteinExistence type="inferred from homology"/>
<evidence type="ECO:0000256" key="6">
    <source>
        <dbReference type="SAM" id="MobiDB-lite"/>
    </source>
</evidence>
<dbReference type="InterPro" id="IPR040911">
    <property type="entry name" value="Exostosin_GT47"/>
</dbReference>
<comment type="similarity">
    <text evidence="2">Belongs to the glycosyltransferase 47 family.</text>
</comment>
<dbReference type="PROSITE" id="PS51257">
    <property type="entry name" value="PROKAR_LIPOPROTEIN"/>
    <property type="match status" value="1"/>
</dbReference>
<dbReference type="PANTHER" id="PTHR11062:SF207">
    <property type="entry name" value="OS07G0188700 PROTEIN"/>
    <property type="match status" value="1"/>
</dbReference>
<comment type="caution">
    <text evidence="9">The sequence shown here is derived from an EMBL/GenBank/DDBJ whole genome shotgun (WGS) entry which is preliminary data.</text>
</comment>
<evidence type="ECO:0000256" key="2">
    <source>
        <dbReference type="ARBA" id="ARBA00010271"/>
    </source>
</evidence>
<keyword evidence="5" id="KW-0333">Golgi apparatus</keyword>
<name>A0AAV6NC97_9ROSI</name>
<evidence type="ECO:0000313" key="10">
    <source>
        <dbReference type="Proteomes" id="UP000685013"/>
    </source>
</evidence>
<keyword evidence="7" id="KW-0732">Signal</keyword>
<comment type="subcellular location">
    <subcellularLocation>
        <location evidence="1">Golgi apparatus membrane</location>
        <topology evidence="1">Single-pass type II membrane protein</topology>
    </subcellularLocation>
</comment>
<dbReference type="GO" id="GO:0000139">
    <property type="term" value="C:Golgi membrane"/>
    <property type="evidence" value="ECO:0007669"/>
    <property type="project" value="UniProtKB-SubCell"/>
</dbReference>
<gene>
    <name evidence="9" type="ORF">SDJN03_11767</name>
</gene>
<keyword evidence="3" id="KW-0328">Glycosyltransferase</keyword>
<feature type="compositionally biased region" description="Pro residues" evidence="6">
    <location>
        <begin position="74"/>
        <end position="92"/>
    </location>
</feature>